<organism evidence="2 3">
    <name type="scientific">Ilex paraguariensis</name>
    <name type="common">yerba mate</name>
    <dbReference type="NCBI Taxonomy" id="185542"/>
    <lineage>
        <taxon>Eukaryota</taxon>
        <taxon>Viridiplantae</taxon>
        <taxon>Streptophyta</taxon>
        <taxon>Embryophyta</taxon>
        <taxon>Tracheophyta</taxon>
        <taxon>Spermatophyta</taxon>
        <taxon>Magnoliopsida</taxon>
        <taxon>eudicotyledons</taxon>
        <taxon>Gunneridae</taxon>
        <taxon>Pentapetalae</taxon>
        <taxon>asterids</taxon>
        <taxon>campanulids</taxon>
        <taxon>Aquifoliales</taxon>
        <taxon>Aquifoliaceae</taxon>
        <taxon>Ilex</taxon>
    </lineage>
</organism>
<evidence type="ECO:0000313" key="2">
    <source>
        <dbReference type="EMBL" id="CAK9163588.1"/>
    </source>
</evidence>
<name>A0ABC8T970_9AQUA</name>
<dbReference type="InterPro" id="IPR000719">
    <property type="entry name" value="Prot_kinase_dom"/>
</dbReference>
<dbReference type="EMBL" id="CAUOFW020004058">
    <property type="protein sequence ID" value="CAK9163588.1"/>
    <property type="molecule type" value="Genomic_DNA"/>
</dbReference>
<dbReference type="Gene3D" id="1.10.510.10">
    <property type="entry name" value="Transferase(Phosphotransferase) domain 1"/>
    <property type="match status" value="1"/>
</dbReference>
<feature type="domain" description="Protein kinase" evidence="1">
    <location>
        <begin position="1"/>
        <end position="72"/>
    </location>
</feature>
<sequence length="72" mass="8075">MLMDLCSLMFSEQISRRFYAGIAEAPSNILLSSKKKPKLCDFGLAIWTTAPSIPFLCKTVKGTFGYLALEYF</sequence>
<dbReference type="PANTHER" id="PTHR47987">
    <property type="entry name" value="OS08G0249100 PROTEIN"/>
    <property type="match status" value="1"/>
</dbReference>
<reference evidence="2 3" key="1">
    <citation type="submission" date="2024-02" db="EMBL/GenBank/DDBJ databases">
        <authorList>
            <person name="Vignale AGUSTIN F."/>
            <person name="Sosa J E."/>
            <person name="Modenutti C."/>
        </authorList>
    </citation>
    <scope>NUCLEOTIDE SEQUENCE [LARGE SCALE GENOMIC DNA]</scope>
</reference>
<proteinExistence type="predicted"/>
<dbReference type="Proteomes" id="UP001642360">
    <property type="component" value="Unassembled WGS sequence"/>
</dbReference>
<gene>
    <name evidence="2" type="ORF">ILEXP_LOCUS32641</name>
</gene>
<dbReference type="InterPro" id="IPR011009">
    <property type="entry name" value="Kinase-like_dom_sf"/>
</dbReference>
<evidence type="ECO:0000313" key="3">
    <source>
        <dbReference type="Proteomes" id="UP001642360"/>
    </source>
</evidence>
<comment type="caution">
    <text evidence="2">The sequence shown here is derived from an EMBL/GenBank/DDBJ whole genome shotgun (WGS) entry which is preliminary data.</text>
</comment>
<dbReference type="AlphaFoldDB" id="A0ABC8T970"/>
<keyword evidence="3" id="KW-1185">Reference proteome</keyword>
<evidence type="ECO:0000259" key="1">
    <source>
        <dbReference type="PROSITE" id="PS50011"/>
    </source>
</evidence>
<dbReference type="InterPro" id="IPR046958">
    <property type="entry name" value="RBK1/2/STUNTED"/>
</dbReference>
<dbReference type="PROSITE" id="PS50011">
    <property type="entry name" value="PROTEIN_KINASE_DOM"/>
    <property type="match status" value="1"/>
</dbReference>
<protein>
    <recommendedName>
        <fullName evidence="1">Protein kinase domain-containing protein</fullName>
    </recommendedName>
</protein>
<dbReference type="SUPFAM" id="SSF56112">
    <property type="entry name" value="Protein kinase-like (PK-like)"/>
    <property type="match status" value="1"/>
</dbReference>
<dbReference type="PANTHER" id="PTHR47987:SF37">
    <property type="entry name" value="PROTEIN KINASE DOMAIN-CONTAINING PROTEIN"/>
    <property type="match status" value="1"/>
</dbReference>
<accession>A0ABC8T970</accession>